<protein>
    <submittedName>
        <fullName evidence="2">Uncharacterized protein</fullName>
    </submittedName>
</protein>
<evidence type="ECO:0000313" key="3">
    <source>
        <dbReference type="Proteomes" id="UP001175271"/>
    </source>
</evidence>
<gene>
    <name evidence="2" type="ORF">QR680_011631</name>
</gene>
<comment type="caution">
    <text evidence="2">The sequence shown here is derived from an EMBL/GenBank/DDBJ whole genome shotgun (WGS) entry which is preliminary data.</text>
</comment>
<keyword evidence="1" id="KW-0812">Transmembrane</keyword>
<organism evidence="2 3">
    <name type="scientific">Steinernema hermaphroditum</name>
    <dbReference type="NCBI Taxonomy" id="289476"/>
    <lineage>
        <taxon>Eukaryota</taxon>
        <taxon>Metazoa</taxon>
        <taxon>Ecdysozoa</taxon>
        <taxon>Nematoda</taxon>
        <taxon>Chromadorea</taxon>
        <taxon>Rhabditida</taxon>
        <taxon>Tylenchina</taxon>
        <taxon>Panagrolaimomorpha</taxon>
        <taxon>Strongyloidoidea</taxon>
        <taxon>Steinernematidae</taxon>
        <taxon>Steinernema</taxon>
    </lineage>
</organism>
<dbReference type="AlphaFoldDB" id="A0AA39I1T4"/>
<keyword evidence="1" id="KW-0472">Membrane</keyword>
<keyword evidence="1" id="KW-1133">Transmembrane helix</keyword>
<dbReference type="EMBL" id="JAUCMV010000002">
    <property type="protein sequence ID" value="KAK0414819.1"/>
    <property type="molecule type" value="Genomic_DNA"/>
</dbReference>
<accession>A0AA39I1T4</accession>
<dbReference type="Proteomes" id="UP001175271">
    <property type="component" value="Unassembled WGS sequence"/>
</dbReference>
<feature type="transmembrane region" description="Helical" evidence="1">
    <location>
        <begin position="16"/>
        <end position="42"/>
    </location>
</feature>
<proteinExistence type="predicted"/>
<keyword evidence="3" id="KW-1185">Reference proteome</keyword>
<evidence type="ECO:0000313" key="2">
    <source>
        <dbReference type="EMBL" id="KAK0414819.1"/>
    </source>
</evidence>
<sequence>MSIFYECDDEELHMAIFLYAFIGSLIYSGVVLVTTIVYVVIYREHFVFFFKKKKKKAHNAFEVASKVSSPLRSTAFGARALPSLLVEVGSLYSWVVHRPTVLHLCRESVRHRN</sequence>
<reference evidence="2" key="1">
    <citation type="submission" date="2023-06" db="EMBL/GenBank/DDBJ databases">
        <title>Genomic analysis of the entomopathogenic nematode Steinernema hermaphroditum.</title>
        <authorList>
            <person name="Schwarz E.M."/>
            <person name="Heppert J.K."/>
            <person name="Baniya A."/>
            <person name="Schwartz H.T."/>
            <person name="Tan C.-H."/>
            <person name="Antoshechkin I."/>
            <person name="Sternberg P.W."/>
            <person name="Goodrich-Blair H."/>
            <person name="Dillman A.R."/>
        </authorList>
    </citation>
    <scope>NUCLEOTIDE SEQUENCE</scope>
    <source>
        <strain evidence="2">PS9179</strain>
        <tissue evidence="2">Whole animal</tissue>
    </source>
</reference>
<evidence type="ECO:0000256" key="1">
    <source>
        <dbReference type="SAM" id="Phobius"/>
    </source>
</evidence>
<name>A0AA39I1T4_9BILA</name>